<dbReference type="PIRSF" id="PIRSF000126">
    <property type="entry name" value="11-beta-HSD1"/>
    <property type="match status" value="1"/>
</dbReference>
<dbReference type="PRINTS" id="PR00080">
    <property type="entry name" value="SDRFAMILY"/>
</dbReference>
<dbReference type="InterPro" id="IPR036291">
    <property type="entry name" value="NAD(P)-bd_dom_sf"/>
</dbReference>
<protein>
    <submittedName>
        <fullName evidence="3">Unannotated protein</fullName>
    </submittedName>
</protein>
<dbReference type="GO" id="GO:0016491">
    <property type="term" value="F:oxidoreductase activity"/>
    <property type="evidence" value="ECO:0007669"/>
    <property type="project" value="UniProtKB-KW"/>
</dbReference>
<evidence type="ECO:0000313" key="3">
    <source>
        <dbReference type="EMBL" id="CAB4763714.1"/>
    </source>
</evidence>
<accession>A0A6J6UWP0</accession>
<dbReference type="EMBL" id="CAEZZJ010000137">
    <property type="protein sequence ID" value="CAB4763714.1"/>
    <property type="molecule type" value="Genomic_DNA"/>
</dbReference>
<dbReference type="Gene3D" id="3.40.50.720">
    <property type="entry name" value="NAD(P)-binding Rossmann-like Domain"/>
    <property type="match status" value="1"/>
</dbReference>
<dbReference type="CDD" id="cd05233">
    <property type="entry name" value="SDR_c"/>
    <property type="match status" value="1"/>
</dbReference>
<dbReference type="PANTHER" id="PTHR44196">
    <property type="entry name" value="DEHYDROGENASE/REDUCTASE SDR FAMILY MEMBER 7B"/>
    <property type="match status" value="1"/>
</dbReference>
<gene>
    <name evidence="3" type="ORF">UFOPK2852_00955</name>
</gene>
<name>A0A6J6UWP0_9ZZZZ</name>
<dbReference type="InterPro" id="IPR002347">
    <property type="entry name" value="SDR_fam"/>
</dbReference>
<evidence type="ECO:0000256" key="2">
    <source>
        <dbReference type="ARBA" id="ARBA00023002"/>
    </source>
</evidence>
<organism evidence="3">
    <name type="scientific">freshwater metagenome</name>
    <dbReference type="NCBI Taxonomy" id="449393"/>
    <lineage>
        <taxon>unclassified sequences</taxon>
        <taxon>metagenomes</taxon>
        <taxon>ecological metagenomes</taxon>
    </lineage>
</organism>
<dbReference type="SUPFAM" id="SSF51735">
    <property type="entry name" value="NAD(P)-binding Rossmann-fold domains"/>
    <property type="match status" value="1"/>
</dbReference>
<dbReference type="AlphaFoldDB" id="A0A6J6UWP0"/>
<proteinExistence type="inferred from homology"/>
<reference evidence="3" key="1">
    <citation type="submission" date="2020-05" db="EMBL/GenBank/DDBJ databases">
        <authorList>
            <person name="Chiriac C."/>
            <person name="Salcher M."/>
            <person name="Ghai R."/>
            <person name="Kavagutti S V."/>
        </authorList>
    </citation>
    <scope>NUCLEOTIDE SEQUENCE</scope>
</reference>
<keyword evidence="2" id="KW-0560">Oxidoreductase</keyword>
<evidence type="ECO:0000256" key="1">
    <source>
        <dbReference type="ARBA" id="ARBA00006484"/>
    </source>
</evidence>
<dbReference type="Pfam" id="PF00106">
    <property type="entry name" value="adh_short"/>
    <property type="match status" value="1"/>
</dbReference>
<sequence>MATALVTGATAGIGESFTRLLASEGFDLVLVARDKKRLQERANSLSKKYKIDVEVLQADLSLPVQLAKVMKRLSNPKKPIEVLINNAGFGIKDSFLSSNIADEILLMDVLAKAPMQLMHSVLPQMLNRDSGTIINVSSVASFIAGGTYSAAKSYLTVHTESLHTELSKTNIKISALCPGFTHTEFHQRGKMKMSGLPNFMWLEADDVVAKSWRAARNGKAICIPGWQYKTLSTIARFGPRPLVRKLGIKVRARQR</sequence>
<dbReference type="PRINTS" id="PR00081">
    <property type="entry name" value="GDHRDH"/>
</dbReference>
<comment type="similarity">
    <text evidence="1">Belongs to the short-chain dehydrogenases/reductases (SDR) family.</text>
</comment>
<dbReference type="PANTHER" id="PTHR44196:SF2">
    <property type="entry name" value="SHORT-CHAIN DEHYDROGENASE-RELATED"/>
    <property type="match status" value="1"/>
</dbReference>
<dbReference type="GO" id="GO:0016020">
    <property type="term" value="C:membrane"/>
    <property type="evidence" value="ECO:0007669"/>
    <property type="project" value="TreeGrafter"/>
</dbReference>